<evidence type="ECO:0000256" key="7">
    <source>
        <dbReference type="ARBA" id="ARBA00031174"/>
    </source>
</evidence>
<sequence length="460" mass="51321">MKWNNLSLHKIKWICSFIVVLLPFFCSISNIFQKYLAVTLWAIMMWMFELLPEEIVAIMLPGLYILFDITNYATAFSAWTTSTPWITLGGLMIGGMIVKSGLVLRIAYKSLLLTKGSLKGIVWGIVLTCTIFTPLIPSIMAKVALLVPVVIGICKVLKVKAKSATASALMLVVFFALWSPKMAFMTASTDSILTAGILEQYLGVKITWLAWAKDMFIPGILWMLVSIPLIYILRPQHLNLNKEYLELEYRKLGKITIDEKKTVTLIAALLILLIFSSWHKLPEGVLMLGIGCLGFFPGIGLLKSDDFSKIQFKVVFFLAGAVTIGAVASSIGITESVINFVQPYFEQMNSYELVMSIYIFSILANFLLNPLALIATLMIPIANLCSNLGYSATIGGYSMIMGFNQALFPYEIAPLMLVYGFGYLKLTHLIKVMVFRIVAGIIFMTVVTYPYWLYIGLLDK</sequence>
<dbReference type="GO" id="GO:0008514">
    <property type="term" value="F:organic anion transmembrane transporter activity"/>
    <property type="evidence" value="ECO:0007669"/>
    <property type="project" value="UniProtKB-ARBA"/>
</dbReference>
<dbReference type="AlphaFoldDB" id="A0A7X3BVE2"/>
<evidence type="ECO:0000256" key="4">
    <source>
        <dbReference type="ARBA" id="ARBA00022692"/>
    </source>
</evidence>
<comment type="subcellular location">
    <subcellularLocation>
        <location evidence="1">Membrane</location>
        <topology evidence="1">Multi-pass membrane protein</topology>
    </subcellularLocation>
</comment>
<organism evidence="9 12">
    <name type="scientific">Phascolarctobacterium faecium</name>
    <dbReference type="NCBI Taxonomy" id="33025"/>
    <lineage>
        <taxon>Bacteria</taxon>
        <taxon>Bacillati</taxon>
        <taxon>Bacillota</taxon>
        <taxon>Negativicutes</taxon>
        <taxon>Acidaminococcales</taxon>
        <taxon>Acidaminococcaceae</taxon>
        <taxon>Phascolarctobacterium</taxon>
    </lineage>
</organism>
<dbReference type="OrthoDB" id="1954618at2"/>
<feature type="transmembrane region" description="Helical" evidence="8">
    <location>
        <begin position="215"/>
        <end position="233"/>
    </location>
</feature>
<evidence type="ECO:0000313" key="11">
    <source>
        <dbReference type="Proteomes" id="UP000443070"/>
    </source>
</evidence>
<evidence type="ECO:0000313" key="9">
    <source>
        <dbReference type="EMBL" id="MTT75734.1"/>
    </source>
</evidence>
<keyword evidence="11" id="KW-1185">Reference proteome</keyword>
<feature type="transmembrane region" description="Helical" evidence="8">
    <location>
        <begin position="262"/>
        <end position="279"/>
    </location>
</feature>
<gene>
    <name evidence="9" type="ORF">GMD11_05545</name>
    <name evidence="10" type="ORF">GMD18_05190</name>
</gene>
<evidence type="ECO:0000313" key="12">
    <source>
        <dbReference type="Proteomes" id="UP000484547"/>
    </source>
</evidence>
<evidence type="ECO:0000256" key="6">
    <source>
        <dbReference type="ARBA" id="ARBA00023136"/>
    </source>
</evidence>
<evidence type="ECO:0000256" key="3">
    <source>
        <dbReference type="ARBA" id="ARBA00020150"/>
    </source>
</evidence>
<dbReference type="Proteomes" id="UP000443070">
    <property type="component" value="Unassembled WGS sequence"/>
</dbReference>
<comment type="caution">
    <text evidence="9">The sequence shown here is derived from an EMBL/GenBank/DDBJ whole genome shotgun (WGS) entry which is preliminary data.</text>
</comment>
<keyword evidence="6 8" id="KW-0472">Membrane</keyword>
<dbReference type="Proteomes" id="UP000484547">
    <property type="component" value="Unassembled WGS sequence"/>
</dbReference>
<feature type="transmembrane region" description="Helical" evidence="8">
    <location>
        <begin position="85"/>
        <end position="108"/>
    </location>
</feature>
<dbReference type="PANTHER" id="PTHR10283:SF82">
    <property type="entry name" value="SOLUTE CARRIER FAMILY 13 MEMBER 2"/>
    <property type="match status" value="1"/>
</dbReference>
<dbReference type="GO" id="GO:1905039">
    <property type="term" value="P:carboxylic acid transmembrane transport"/>
    <property type="evidence" value="ECO:0007669"/>
    <property type="project" value="UniProtKB-ARBA"/>
</dbReference>
<proteinExistence type="inferred from homology"/>
<dbReference type="RefSeq" id="WP_155163849.1">
    <property type="nucleotide sequence ID" value="NZ_DAJPFI010000001.1"/>
</dbReference>
<dbReference type="PANTHER" id="PTHR10283">
    <property type="entry name" value="SOLUTE CARRIER FAMILY 13 MEMBER"/>
    <property type="match status" value="1"/>
</dbReference>
<feature type="transmembrane region" description="Helical" evidence="8">
    <location>
        <begin position="314"/>
        <end position="333"/>
    </location>
</feature>
<feature type="transmembrane region" description="Helical" evidence="8">
    <location>
        <begin position="353"/>
        <end position="374"/>
    </location>
</feature>
<keyword evidence="5 8" id="KW-1133">Transmembrane helix</keyword>
<dbReference type="GO" id="GO:0005886">
    <property type="term" value="C:plasma membrane"/>
    <property type="evidence" value="ECO:0007669"/>
    <property type="project" value="TreeGrafter"/>
</dbReference>
<feature type="transmembrane region" description="Helical" evidence="8">
    <location>
        <begin position="120"/>
        <end position="151"/>
    </location>
</feature>
<comment type="similarity">
    <text evidence="2">Belongs to the SLC13A/DASS transporter (TC 2.A.47) family. NADC subfamily.</text>
</comment>
<protein>
    <recommendedName>
        <fullName evidence="3">Sodium-dependent dicarboxylate transporter SdcS</fullName>
    </recommendedName>
    <alternativeName>
        <fullName evidence="7">Na(+)/dicarboxylate symporter</fullName>
    </alternativeName>
</protein>
<name>A0A7X3BVE2_9FIRM</name>
<feature type="transmembrane region" description="Helical" evidence="8">
    <location>
        <begin position="12"/>
        <end position="35"/>
    </location>
</feature>
<reference evidence="11 12" key="1">
    <citation type="journal article" date="2019" name="Nat. Med.">
        <title>A library of human gut bacterial isolates paired with longitudinal multiomics data enables mechanistic microbiome research.</title>
        <authorList>
            <person name="Poyet M."/>
            <person name="Groussin M."/>
            <person name="Gibbons S.M."/>
            <person name="Avila-Pacheco J."/>
            <person name="Jiang X."/>
            <person name="Kearney S.M."/>
            <person name="Perrotta A.R."/>
            <person name="Berdy B."/>
            <person name="Zhao S."/>
            <person name="Lieberman T.D."/>
            <person name="Swanson P.K."/>
            <person name="Smith M."/>
            <person name="Roesemann S."/>
            <person name="Alexander J.E."/>
            <person name="Rich S.A."/>
            <person name="Livny J."/>
            <person name="Vlamakis H."/>
            <person name="Clish C."/>
            <person name="Bullock K."/>
            <person name="Deik A."/>
            <person name="Scott J."/>
            <person name="Pierce K.A."/>
            <person name="Xavier R.J."/>
            <person name="Alm E.J."/>
        </authorList>
    </citation>
    <scope>NUCLEOTIDE SEQUENCE [LARGE SCALE GENOMIC DNA]</scope>
    <source>
        <strain evidence="9 12">BIOML-A13</strain>
        <strain evidence="10 11">BIOML-A3</strain>
    </source>
</reference>
<evidence type="ECO:0000256" key="1">
    <source>
        <dbReference type="ARBA" id="ARBA00004141"/>
    </source>
</evidence>
<evidence type="ECO:0000256" key="5">
    <source>
        <dbReference type="ARBA" id="ARBA00022989"/>
    </source>
</evidence>
<dbReference type="EMBL" id="WNBW01000002">
    <property type="protein sequence ID" value="MTU03796.1"/>
    <property type="molecule type" value="Genomic_DNA"/>
</dbReference>
<evidence type="ECO:0000313" key="10">
    <source>
        <dbReference type="EMBL" id="MTU03796.1"/>
    </source>
</evidence>
<evidence type="ECO:0000256" key="2">
    <source>
        <dbReference type="ARBA" id="ARBA00006772"/>
    </source>
</evidence>
<feature type="transmembrane region" description="Helical" evidence="8">
    <location>
        <begin position="285"/>
        <end position="302"/>
    </location>
</feature>
<accession>A0A7X3BVE2</accession>
<dbReference type="Pfam" id="PF00939">
    <property type="entry name" value="Na_sulph_symp"/>
    <property type="match status" value="1"/>
</dbReference>
<keyword evidence="4 8" id="KW-0812">Transmembrane</keyword>
<feature type="transmembrane region" description="Helical" evidence="8">
    <location>
        <begin position="381"/>
        <end position="400"/>
    </location>
</feature>
<feature type="transmembrane region" description="Helical" evidence="8">
    <location>
        <begin position="163"/>
        <end position="180"/>
    </location>
</feature>
<feature type="transmembrane region" description="Helical" evidence="8">
    <location>
        <begin position="433"/>
        <end position="454"/>
    </location>
</feature>
<dbReference type="InterPro" id="IPR001898">
    <property type="entry name" value="SLC13A/DASS"/>
</dbReference>
<evidence type="ECO:0000256" key="8">
    <source>
        <dbReference type="SAM" id="Phobius"/>
    </source>
</evidence>
<dbReference type="EMBL" id="WNBM01000002">
    <property type="protein sequence ID" value="MTT75734.1"/>
    <property type="molecule type" value="Genomic_DNA"/>
</dbReference>